<dbReference type="RefSeq" id="WP_087371352.1">
    <property type="nucleotide sequence ID" value="NZ_NFKK01000004.1"/>
</dbReference>
<dbReference type="EMBL" id="NFKK01000004">
    <property type="protein sequence ID" value="OUP53308.1"/>
    <property type="molecule type" value="Genomic_DNA"/>
</dbReference>
<dbReference type="InterPro" id="IPR052177">
    <property type="entry name" value="Divisome_Glycosyl_Hydrolase"/>
</dbReference>
<evidence type="ECO:0000256" key="1">
    <source>
        <dbReference type="ARBA" id="ARBA00022729"/>
    </source>
</evidence>
<dbReference type="Gene3D" id="3.20.20.80">
    <property type="entry name" value="Glycosidases"/>
    <property type="match status" value="1"/>
</dbReference>
<evidence type="ECO:0000313" key="5">
    <source>
        <dbReference type="Proteomes" id="UP000195897"/>
    </source>
</evidence>
<dbReference type="InterPro" id="IPR003790">
    <property type="entry name" value="GHL10"/>
</dbReference>
<gene>
    <name evidence="4" type="ORF">B5F17_04700</name>
</gene>
<organism evidence="4 5">
    <name type="scientific">Butyricicoccus pullicaecorum</name>
    <dbReference type="NCBI Taxonomy" id="501571"/>
    <lineage>
        <taxon>Bacteria</taxon>
        <taxon>Bacillati</taxon>
        <taxon>Bacillota</taxon>
        <taxon>Clostridia</taxon>
        <taxon>Eubacteriales</taxon>
        <taxon>Butyricicoccaceae</taxon>
        <taxon>Butyricicoccus</taxon>
    </lineage>
</organism>
<proteinExistence type="predicted"/>
<reference evidence="5" key="1">
    <citation type="submission" date="2017-04" db="EMBL/GenBank/DDBJ databases">
        <title>Function of individual gut microbiota members based on whole genome sequencing of pure cultures obtained from chicken caecum.</title>
        <authorList>
            <person name="Medvecky M."/>
            <person name="Cejkova D."/>
            <person name="Polansky O."/>
            <person name="Karasova D."/>
            <person name="Kubasova T."/>
            <person name="Cizek A."/>
            <person name="Rychlik I."/>
        </authorList>
    </citation>
    <scope>NUCLEOTIDE SEQUENCE [LARGE SCALE GENOMIC DNA]</scope>
    <source>
        <strain evidence="5">An180</strain>
    </source>
</reference>
<dbReference type="PANTHER" id="PTHR43405:SF1">
    <property type="entry name" value="GLYCOSYL HYDROLASE DIGH"/>
    <property type="match status" value="1"/>
</dbReference>
<name>A0A1Y4L999_9FIRM</name>
<dbReference type="PANTHER" id="PTHR43405">
    <property type="entry name" value="GLYCOSYL HYDROLASE DIGH"/>
    <property type="match status" value="1"/>
</dbReference>
<accession>A0A1Y4L999</accession>
<evidence type="ECO:0000313" key="4">
    <source>
        <dbReference type="EMBL" id="OUP53308.1"/>
    </source>
</evidence>
<evidence type="ECO:0000256" key="2">
    <source>
        <dbReference type="SAM" id="SignalP"/>
    </source>
</evidence>
<sequence>MKRSFRLLALVLACVLTLMTPAFAAGTPSASEEMRGVWVSSVYNLDYPSSPTTDPDKLKAEADEILDNCVKWGLNAVFLQVRPSGDALYKSDLFPWSKYLTGSVGTAPQDGFDPLEYWVEAAHKRGLELHAWINPYRITRGKDTEWNSLPSTHPAKMNPYWVVKYSDGNYYFNPGIPEVRDLVTRGAVEIVQNYDVDGLHMDDYFYPGTDFNDAATYQKYGSSFSNIADFRRDSVNQLVAQLDTAVHNIDPDIQFGISPSGIWANKSTDPRGSNTNGSEHYVSSYADSLYWIENGLVDYIIPQIYWEIGHKLADFATLADWWNDAVAGSDVHLYIGMGAYRCADNPTGVWTTTAPLFDSLAYLENKDNVGGCVFFRYGSIPAVSGMADRLTSWYSTVHNENTAPNPSNPGGNSSSSLNGGDFGSILSQFLLSMIQ</sequence>
<dbReference type="InterPro" id="IPR017853">
    <property type="entry name" value="GH"/>
</dbReference>
<feature type="chain" id="PRO_5013142131" description="Glycosyl hydrolase-like 10 domain-containing protein" evidence="2">
    <location>
        <begin position="25"/>
        <end position="435"/>
    </location>
</feature>
<dbReference type="Proteomes" id="UP000195897">
    <property type="component" value="Unassembled WGS sequence"/>
</dbReference>
<evidence type="ECO:0000259" key="3">
    <source>
        <dbReference type="Pfam" id="PF02638"/>
    </source>
</evidence>
<feature type="domain" description="Glycosyl hydrolase-like 10" evidence="3">
    <location>
        <begin position="33"/>
        <end position="343"/>
    </location>
</feature>
<dbReference type="AlphaFoldDB" id="A0A1Y4L999"/>
<feature type="signal peptide" evidence="2">
    <location>
        <begin position="1"/>
        <end position="24"/>
    </location>
</feature>
<comment type="caution">
    <text evidence="4">The sequence shown here is derived from an EMBL/GenBank/DDBJ whole genome shotgun (WGS) entry which is preliminary data.</text>
</comment>
<dbReference type="Pfam" id="PF02638">
    <property type="entry name" value="GHL10"/>
    <property type="match status" value="1"/>
</dbReference>
<protein>
    <recommendedName>
        <fullName evidence="3">Glycosyl hydrolase-like 10 domain-containing protein</fullName>
    </recommendedName>
</protein>
<dbReference type="SUPFAM" id="SSF51445">
    <property type="entry name" value="(Trans)glycosidases"/>
    <property type="match status" value="1"/>
</dbReference>
<keyword evidence="1 2" id="KW-0732">Signal</keyword>